<feature type="region of interest" description="Disordered" evidence="2">
    <location>
        <begin position="33"/>
        <end position="53"/>
    </location>
</feature>
<protein>
    <submittedName>
        <fullName evidence="3">Nuclear receptor domain-containing protein</fullName>
    </submittedName>
</protein>
<dbReference type="InterPro" id="IPR013088">
    <property type="entry name" value="Znf_NHR/GATA"/>
</dbReference>
<dbReference type="Gene3D" id="3.30.50.10">
    <property type="entry name" value="Erythroid Transcription Factor GATA-1, subunit A"/>
    <property type="match status" value="1"/>
</dbReference>
<dbReference type="GO" id="GO:0008270">
    <property type="term" value="F:zinc ion binding"/>
    <property type="evidence" value="ECO:0007669"/>
    <property type="project" value="InterPro"/>
</dbReference>
<accession>A0A183K4P3</accession>
<evidence type="ECO:0000256" key="1">
    <source>
        <dbReference type="ARBA" id="ARBA00023242"/>
    </source>
</evidence>
<evidence type="ECO:0000313" key="3">
    <source>
        <dbReference type="WBParaSite" id="SCUD_0000996301-mRNA-1"/>
    </source>
</evidence>
<dbReference type="WBParaSite" id="SCUD_0000996301-mRNA-1">
    <property type="protein sequence ID" value="SCUD_0000996301-mRNA-1"/>
    <property type="gene ID" value="SCUD_0000996301"/>
</dbReference>
<dbReference type="STRING" id="6186.A0A183K4P3"/>
<feature type="compositionally biased region" description="Basic residues" evidence="2">
    <location>
        <begin position="33"/>
        <end position="44"/>
    </location>
</feature>
<reference evidence="3" key="1">
    <citation type="submission" date="2016-06" db="UniProtKB">
        <authorList>
            <consortium name="WormBaseParasite"/>
        </authorList>
    </citation>
    <scope>IDENTIFICATION</scope>
</reference>
<keyword evidence="1" id="KW-0539">Nucleus</keyword>
<dbReference type="GO" id="GO:0006355">
    <property type="term" value="P:regulation of DNA-templated transcription"/>
    <property type="evidence" value="ECO:0007669"/>
    <property type="project" value="InterPro"/>
</dbReference>
<feature type="region of interest" description="Disordered" evidence="2">
    <location>
        <begin position="69"/>
        <end position="88"/>
    </location>
</feature>
<sequence length="213" mass="24702">MVNSMMYSRLENENQSLCNSLSSSLTSPTVILHHHHHPDHHGHQHQQQQQLSQIARPQHLKTYQHNSHRFDHHHHHHHQQREELCHSDPVPFYHDSPMLSWNQTDSPSQSLPSNSLMFLTSNKDFPLQSEQNVLKSNPSLDVSSQHHSCLNHYHPHQQLSGLNIKDRKPCDICGDVAAGFHCNAYVCEACKVCGRINFLFNCLIMIRFMRYSS</sequence>
<feature type="compositionally biased region" description="Basic residues" evidence="2">
    <location>
        <begin position="69"/>
        <end position="79"/>
    </location>
</feature>
<proteinExistence type="predicted"/>
<name>A0A183K4P3_9TREM</name>
<dbReference type="AlphaFoldDB" id="A0A183K4P3"/>
<organism evidence="3">
    <name type="scientific">Schistosoma curassoni</name>
    <dbReference type="NCBI Taxonomy" id="6186"/>
    <lineage>
        <taxon>Eukaryota</taxon>
        <taxon>Metazoa</taxon>
        <taxon>Spiralia</taxon>
        <taxon>Lophotrochozoa</taxon>
        <taxon>Platyhelminthes</taxon>
        <taxon>Trematoda</taxon>
        <taxon>Digenea</taxon>
        <taxon>Strigeidida</taxon>
        <taxon>Schistosomatoidea</taxon>
        <taxon>Schistosomatidae</taxon>
        <taxon>Schistosoma</taxon>
    </lineage>
</organism>
<evidence type="ECO:0000256" key="2">
    <source>
        <dbReference type="SAM" id="MobiDB-lite"/>
    </source>
</evidence>